<dbReference type="GO" id="GO:0008168">
    <property type="term" value="F:methyltransferase activity"/>
    <property type="evidence" value="ECO:0007669"/>
    <property type="project" value="UniProtKB-KW"/>
</dbReference>
<keyword evidence="1" id="KW-0489">Methyltransferase</keyword>
<dbReference type="GO" id="GO:0032259">
    <property type="term" value="P:methylation"/>
    <property type="evidence" value="ECO:0007669"/>
    <property type="project" value="UniProtKB-KW"/>
</dbReference>
<sequence length="152" mass="16897">MGDRNAEGANSMSDSSDAPWYADGVKFRCTQCGNCCTGSPGAVWVTDEEIERIAEVLGKPAGEVRLFHTRPLRMKLSLREFANGDCTFFDAKTRRCTVYDARPAQCRTWPMWKSNLADRSAWEETARGCPGIGQGDFVPLEQIEQQLAESPL</sequence>
<evidence type="ECO:0000313" key="1">
    <source>
        <dbReference type="EMBL" id="QDT36719.1"/>
    </source>
</evidence>
<keyword evidence="1" id="KW-0969">Cilium</keyword>
<dbReference type="EMBL" id="CP036268">
    <property type="protein sequence ID" value="QDT36719.1"/>
    <property type="molecule type" value="Genomic_DNA"/>
</dbReference>
<dbReference type="InterPro" id="IPR005358">
    <property type="entry name" value="Puta_zinc/iron-chelating_dom"/>
</dbReference>
<keyword evidence="2" id="KW-1185">Reference proteome</keyword>
<keyword evidence="1" id="KW-0966">Cell projection</keyword>
<dbReference type="Proteomes" id="UP000317318">
    <property type="component" value="Chromosome"/>
</dbReference>
<dbReference type="KEGG" id="svp:Pan189_10820"/>
<organism evidence="1 2">
    <name type="scientific">Stratiformator vulcanicus</name>
    <dbReference type="NCBI Taxonomy" id="2527980"/>
    <lineage>
        <taxon>Bacteria</taxon>
        <taxon>Pseudomonadati</taxon>
        <taxon>Planctomycetota</taxon>
        <taxon>Planctomycetia</taxon>
        <taxon>Planctomycetales</taxon>
        <taxon>Planctomycetaceae</taxon>
        <taxon>Stratiformator</taxon>
    </lineage>
</organism>
<keyword evidence="1" id="KW-0808">Transferase</keyword>
<reference evidence="1 2" key="1">
    <citation type="submission" date="2019-02" db="EMBL/GenBank/DDBJ databases">
        <title>Deep-cultivation of Planctomycetes and their phenomic and genomic characterization uncovers novel biology.</title>
        <authorList>
            <person name="Wiegand S."/>
            <person name="Jogler M."/>
            <person name="Boedeker C."/>
            <person name="Pinto D."/>
            <person name="Vollmers J."/>
            <person name="Rivas-Marin E."/>
            <person name="Kohn T."/>
            <person name="Peeters S.H."/>
            <person name="Heuer A."/>
            <person name="Rast P."/>
            <person name="Oberbeckmann S."/>
            <person name="Bunk B."/>
            <person name="Jeske O."/>
            <person name="Meyerdierks A."/>
            <person name="Storesund J.E."/>
            <person name="Kallscheuer N."/>
            <person name="Luecker S."/>
            <person name="Lage O.M."/>
            <person name="Pohl T."/>
            <person name="Merkel B.J."/>
            <person name="Hornburger P."/>
            <person name="Mueller R.-W."/>
            <person name="Bruemmer F."/>
            <person name="Labrenz M."/>
            <person name="Spormann A.M."/>
            <person name="Op den Camp H."/>
            <person name="Overmann J."/>
            <person name="Amann R."/>
            <person name="Jetten M.S.M."/>
            <person name="Mascher T."/>
            <person name="Medema M.H."/>
            <person name="Devos D.P."/>
            <person name="Kaster A.-K."/>
            <person name="Ovreas L."/>
            <person name="Rohde M."/>
            <person name="Galperin M.Y."/>
            <person name="Jogler C."/>
        </authorList>
    </citation>
    <scope>NUCLEOTIDE SEQUENCE [LARGE SCALE GENOMIC DNA]</scope>
    <source>
        <strain evidence="1 2">Pan189</strain>
    </source>
</reference>
<protein>
    <submittedName>
        <fullName evidence="1">Flagellin N-methylase</fullName>
    </submittedName>
</protein>
<dbReference type="AlphaFoldDB" id="A0A517QYH9"/>
<name>A0A517QYH9_9PLAN</name>
<dbReference type="PANTHER" id="PTHR35866:SF1">
    <property type="entry name" value="YKGJ FAMILY CYSTEINE CLUSTER PROTEIN"/>
    <property type="match status" value="1"/>
</dbReference>
<dbReference type="PANTHER" id="PTHR35866">
    <property type="entry name" value="PUTATIVE-RELATED"/>
    <property type="match status" value="1"/>
</dbReference>
<accession>A0A517QYH9</accession>
<gene>
    <name evidence="1" type="ORF">Pan189_10820</name>
</gene>
<proteinExistence type="predicted"/>
<keyword evidence="1" id="KW-0282">Flagellum</keyword>
<dbReference type="Pfam" id="PF03692">
    <property type="entry name" value="CxxCxxCC"/>
    <property type="match status" value="1"/>
</dbReference>
<evidence type="ECO:0000313" key="2">
    <source>
        <dbReference type="Proteomes" id="UP000317318"/>
    </source>
</evidence>